<dbReference type="InterPro" id="IPR000073">
    <property type="entry name" value="AB_hydrolase_1"/>
</dbReference>
<feature type="domain" description="AB hydrolase-1" evidence="1">
    <location>
        <begin position="39"/>
        <end position="284"/>
    </location>
</feature>
<reference evidence="2 3" key="1">
    <citation type="journal article" date="2024" name="Nat. Commun.">
        <title>Phylogenomics reveals the evolutionary origins of lichenization in chlorophyte algae.</title>
        <authorList>
            <person name="Puginier C."/>
            <person name="Libourel C."/>
            <person name="Otte J."/>
            <person name="Skaloud P."/>
            <person name="Haon M."/>
            <person name="Grisel S."/>
            <person name="Petersen M."/>
            <person name="Berrin J.G."/>
            <person name="Delaux P.M."/>
            <person name="Dal Grande F."/>
            <person name="Keller J."/>
        </authorList>
    </citation>
    <scope>NUCLEOTIDE SEQUENCE [LARGE SCALE GENOMIC DNA]</scope>
    <source>
        <strain evidence="2 3">SAG 216-7</strain>
    </source>
</reference>
<accession>A0ABR2YGP9</accession>
<dbReference type="InterPro" id="IPR000639">
    <property type="entry name" value="Epox_hydrolase-like"/>
</dbReference>
<comment type="caution">
    <text evidence="2">The sequence shown here is derived from an EMBL/GenBank/DDBJ whole genome shotgun (WGS) entry which is preliminary data.</text>
</comment>
<evidence type="ECO:0000259" key="1">
    <source>
        <dbReference type="Pfam" id="PF00561"/>
    </source>
</evidence>
<dbReference type="InterPro" id="IPR050471">
    <property type="entry name" value="AB_hydrolase"/>
</dbReference>
<name>A0ABR2YGP9_9CHLO</name>
<gene>
    <name evidence="2" type="ORF">WJX75_007824</name>
</gene>
<protein>
    <recommendedName>
        <fullName evidence="1">AB hydrolase-1 domain-containing protein</fullName>
    </recommendedName>
</protein>
<dbReference type="PANTHER" id="PTHR43433">
    <property type="entry name" value="HYDROLASE, ALPHA/BETA FOLD FAMILY PROTEIN"/>
    <property type="match status" value="1"/>
</dbReference>
<evidence type="ECO:0000313" key="3">
    <source>
        <dbReference type="Proteomes" id="UP001491310"/>
    </source>
</evidence>
<dbReference type="PANTHER" id="PTHR43433:SF5">
    <property type="entry name" value="AB HYDROLASE-1 DOMAIN-CONTAINING PROTEIN"/>
    <property type="match status" value="1"/>
</dbReference>
<dbReference type="Proteomes" id="UP001491310">
    <property type="component" value="Unassembled WGS sequence"/>
</dbReference>
<dbReference type="EMBL" id="JALJOT010000012">
    <property type="protein sequence ID" value="KAK9905015.1"/>
    <property type="molecule type" value="Genomic_DNA"/>
</dbReference>
<dbReference type="SUPFAM" id="SSF53474">
    <property type="entry name" value="alpha/beta-Hydrolases"/>
    <property type="match status" value="1"/>
</dbReference>
<keyword evidence="3" id="KW-1185">Reference proteome</keyword>
<dbReference type="Gene3D" id="3.40.50.1820">
    <property type="entry name" value="alpha/beta hydrolase"/>
    <property type="match status" value="1"/>
</dbReference>
<evidence type="ECO:0000313" key="2">
    <source>
        <dbReference type="EMBL" id="KAK9905015.1"/>
    </source>
</evidence>
<dbReference type="PRINTS" id="PR00111">
    <property type="entry name" value="ABHYDROLASE"/>
</dbReference>
<proteinExistence type="predicted"/>
<sequence length="376" mass="41395">MPYLRVGEGAEAVNVYYEVRGQTSGGQNYANDQDDRPKVVLVMGFACTMGGWNPQLDELLAEDAFGRPATQTLLLDNRGVGRSSIPERRTAYSTTIMAMDVLCILEHLKWAKVHVVGHSMGGMVATRLAAMAPERVASLTLISTTGGGTQSIPRSWRAVKYALQLANAKSAEDRAKVDLKLHFMKATLDEPDRKYGRTRRELLYEEYVEGSKRGGIGQPKEGFEGQLRAIWDHQVTSREAATIVSAQIPVLVIHGRHDILAMPHFGEQLAHKLRAPCIMLEGAHFLTRERGPEVNQLIKHVVMHGRRLQDTRHLYLDINPMPELKDRANSGSSGSSGSASSYVSPLDFEVPMVTPMHSAGLSRTSSSTYLLTAASF</sequence>
<organism evidence="2 3">
    <name type="scientific">Coccomyxa subellipsoidea</name>
    <dbReference type="NCBI Taxonomy" id="248742"/>
    <lineage>
        <taxon>Eukaryota</taxon>
        <taxon>Viridiplantae</taxon>
        <taxon>Chlorophyta</taxon>
        <taxon>core chlorophytes</taxon>
        <taxon>Trebouxiophyceae</taxon>
        <taxon>Trebouxiophyceae incertae sedis</taxon>
        <taxon>Coccomyxaceae</taxon>
        <taxon>Coccomyxa</taxon>
    </lineage>
</organism>
<dbReference type="PRINTS" id="PR00412">
    <property type="entry name" value="EPOXHYDRLASE"/>
</dbReference>
<dbReference type="InterPro" id="IPR029058">
    <property type="entry name" value="AB_hydrolase_fold"/>
</dbReference>
<dbReference type="Pfam" id="PF00561">
    <property type="entry name" value="Abhydrolase_1"/>
    <property type="match status" value="1"/>
</dbReference>